<evidence type="ECO:0000256" key="1">
    <source>
        <dbReference type="ARBA" id="ARBA00012493"/>
    </source>
</evidence>
<evidence type="ECO:0000256" key="3">
    <source>
        <dbReference type="SAM" id="MobiDB-lite"/>
    </source>
</evidence>
<dbReference type="AlphaFoldDB" id="A0A6H5HW06"/>
<keyword evidence="7" id="KW-1185">Reference proteome</keyword>
<accession>A0A6H5HW06</accession>
<feature type="compositionally biased region" description="Polar residues" evidence="3">
    <location>
        <begin position="349"/>
        <end position="365"/>
    </location>
</feature>
<evidence type="ECO:0000313" key="7">
    <source>
        <dbReference type="Proteomes" id="UP000479190"/>
    </source>
</evidence>
<dbReference type="Proteomes" id="UP000479190">
    <property type="component" value="Unassembled WGS sequence"/>
</dbReference>
<dbReference type="Pfam" id="PF17919">
    <property type="entry name" value="RT_RNaseH_2"/>
    <property type="match status" value="1"/>
</dbReference>
<feature type="transmembrane region" description="Helical" evidence="4">
    <location>
        <begin position="277"/>
        <end position="299"/>
    </location>
</feature>
<protein>
    <recommendedName>
        <fullName evidence="1">RNA-directed DNA polymerase</fullName>
        <ecNumber evidence="1">2.7.7.49</ecNumber>
    </recommendedName>
</protein>
<reference evidence="6 7" key="1">
    <citation type="submission" date="2020-02" db="EMBL/GenBank/DDBJ databases">
        <authorList>
            <person name="Ferguson B K."/>
        </authorList>
    </citation>
    <scope>NUCLEOTIDE SEQUENCE [LARGE SCALE GENOMIC DNA]</scope>
</reference>
<dbReference type="PANTHER" id="PTHR37984">
    <property type="entry name" value="PROTEIN CBG26694"/>
    <property type="match status" value="1"/>
</dbReference>
<proteinExistence type="predicted"/>
<feature type="transmembrane region" description="Helical" evidence="4">
    <location>
        <begin position="34"/>
        <end position="53"/>
    </location>
</feature>
<sequence length="409" mass="45975">MTNYSAVCKYSNNSNAIFSSNSTVNNKSTADPPLYLITLLLPLLIMQFIVLQLSFHPFGPTYQACGFRKQARSSFSQTSSTSADHNRHLRSVFERLSNHGLVINVQKSLFGVSELLFIGYAISATGIRAPEDRVQAILDYPLPKTSQGLRRFLGMLNFYRRFIPHVSEFKAPLHDAISKPLLKGSQPISWNDELESAFKTCKNCISSATLLAHPRIRAPLAIFTDASNHSIGSNPYTRKYTVLYAYRDASFEGARAVSISVCRVSPNTRLLAFRAKLVFFLALATAFFPPSVPIWPTLYASLRRIAQRRTSESGAIYFVSRKLRLVCTRAARRPRFHVIFSDAQDSSMARNKNANLPNSNLAQKQEVQDPDNGENSENDDEDNENSDHRKQENESIKRRNGGSSRKRIV</sequence>
<evidence type="ECO:0000256" key="4">
    <source>
        <dbReference type="SAM" id="Phobius"/>
    </source>
</evidence>
<dbReference type="InterPro" id="IPR050951">
    <property type="entry name" value="Retrovirus_Pol_polyprotein"/>
</dbReference>
<dbReference type="PANTHER" id="PTHR37984:SF5">
    <property type="entry name" value="PROTEIN NYNRIN-LIKE"/>
    <property type="match status" value="1"/>
</dbReference>
<evidence type="ECO:0000313" key="6">
    <source>
        <dbReference type="EMBL" id="CAB0029811.1"/>
    </source>
</evidence>
<feature type="domain" description="Reverse transcriptase/retrotransposon-derived protein RNase H-like" evidence="5">
    <location>
        <begin position="190"/>
        <end position="233"/>
    </location>
</feature>
<keyword evidence="4" id="KW-0812">Transmembrane</keyword>
<keyword evidence="4" id="KW-0472">Membrane</keyword>
<feature type="compositionally biased region" description="Basic residues" evidence="3">
    <location>
        <begin position="398"/>
        <end position="409"/>
    </location>
</feature>
<dbReference type="InterPro" id="IPR043128">
    <property type="entry name" value="Rev_trsase/Diguanyl_cyclase"/>
</dbReference>
<dbReference type="GO" id="GO:0003964">
    <property type="term" value="F:RNA-directed DNA polymerase activity"/>
    <property type="evidence" value="ECO:0007669"/>
    <property type="project" value="UniProtKB-EC"/>
</dbReference>
<keyword evidence="2" id="KW-0511">Multifunctional enzyme</keyword>
<dbReference type="OrthoDB" id="41323at2759"/>
<feature type="compositionally biased region" description="Acidic residues" evidence="3">
    <location>
        <begin position="368"/>
        <end position="384"/>
    </location>
</feature>
<dbReference type="EMBL" id="CADCXV010000358">
    <property type="protein sequence ID" value="CAB0029811.1"/>
    <property type="molecule type" value="Genomic_DNA"/>
</dbReference>
<dbReference type="SUPFAM" id="SSF56672">
    <property type="entry name" value="DNA/RNA polymerases"/>
    <property type="match status" value="1"/>
</dbReference>
<keyword evidence="4" id="KW-1133">Transmembrane helix</keyword>
<gene>
    <name evidence="6" type="ORF">TBRA_LOCUS1835</name>
</gene>
<evidence type="ECO:0000259" key="5">
    <source>
        <dbReference type="Pfam" id="PF17919"/>
    </source>
</evidence>
<dbReference type="FunFam" id="3.30.70.270:FF:000020">
    <property type="entry name" value="Transposon Tf2-6 polyprotein-like Protein"/>
    <property type="match status" value="1"/>
</dbReference>
<dbReference type="InterPro" id="IPR041577">
    <property type="entry name" value="RT_RNaseH_2"/>
</dbReference>
<name>A0A6H5HW06_9HYME</name>
<feature type="compositionally biased region" description="Basic and acidic residues" evidence="3">
    <location>
        <begin position="385"/>
        <end position="397"/>
    </location>
</feature>
<feature type="region of interest" description="Disordered" evidence="3">
    <location>
        <begin position="349"/>
        <end position="409"/>
    </location>
</feature>
<dbReference type="EC" id="2.7.7.49" evidence="1"/>
<evidence type="ECO:0000256" key="2">
    <source>
        <dbReference type="ARBA" id="ARBA00023268"/>
    </source>
</evidence>
<dbReference type="Gene3D" id="3.30.70.270">
    <property type="match status" value="2"/>
</dbReference>
<dbReference type="InterPro" id="IPR043502">
    <property type="entry name" value="DNA/RNA_pol_sf"/>
</dbReference>
<organism evidence="6 7">
    <name type="scientific">Trichogramma brassicae</name>
    <dbReference type="NCBI Taxonomy" id="86971"/>
    <lineage>
        <taxon>Eukaryota</taxon>
        <taxon>Metazoa</taxon>
        <taxon>Ecdysozoa</taxon>
        <taxon>Arthropoda</taxon>
        <taxon>Hexapoda</taxon>
        <taxon>Insecta</taxon>
        <taxon>Pterygota</taxon>
        <taxon>Neoptera</taxon>
        <taxon>Endopterygota</taxon>
        <taxon>Hymenoptera</taxon>
        <taxon>Apocrita</taxon>
        <taxon>Proctotrupomorpha</taxon>
        <taxon>Chalcidoidea</taxon>
        <taxon>Trichogrammatidae</taxon>
        <taxon>Trichogramma</taxon>
    </lineage>
</organism>